<feature type="domain" description="DUF7704" evidence="2">
    <location>
        <begin position="4"/>
        <end position="146"/>
    </location>
</feature>
<evidence type="ECO:0000313" key="3">
    <source>
        <dbReference type="EMBL" id="KAK3389656.1"/>
    </source>
</evidence>
<dbReference type="EMBL" id="JAULSW010000002">
    <property type="protein sequence ID" value="KAK3389656.1"/>
    <property type="molecule type" value="Genomic_DNA"/>
</dbReference>
<dbReference type="Proteomes" id="UP001285441">
    <property type="component" value="Unassembled WGS sequence"/>
</dbReference>
<name>A0AAE0NXV9_9PEZI</name>
<dbReference type="AlphaFoldDB" id="A0AAE0NXV9"/>
<feature type="transmembrane region" description="Helical" evidence="1">
    <location>
        <begin position="51"/>
        <end position="76"/>
    </location>
</feature>
<dbReference type="PANTHER" id="PTHR37019:SF2">
    <property type="entry name" value="EXPERA DOMAIN-CONTAINING PROTEIN"/>
    <property type="match status" value="1"/>
</dbReference>
<comment type="caution">
    <text evidence="3">The sequence shown here is derived from an EMBL/GenBank/DDBJ whole genome shotgun (WGS) entry which is preliminary data.</text>
</comment>
<dbReference type="Pfam" id="PF24803">
    <property type="entry name" value="DUF7704"/>
    <property type="match status" value="1"/>
</dbReference>
<evidence type="ECO:0000259" key="2">
    <source>
        <dbReference type="Pfam" id="PF24803"/>
    </source>
</evidence>
<reference evidence="3" key="2">
    <citation type="submission" date="2023-06" db="EMBL/GenBank/DDBJ databases">
        <authorList>
            <consortium name="Lawrence Berkeley National Laboratory"/>
            <person name="Haridas S."/>
            <person name="Hensen N."/>
            <person name="Bonometti L."/>
            <person name="Westerberg I."/>
            <person name="Brannstrom I.O."/>
            <person name="Guillou S."/>
            <person name="Cros-Aarteil S."/>
            <person name="Calhoun S."/>
            <person name="Kuo A."/>
            <person name="Mondo S."/>
            <person name="Pangilinan J."/>
            <person name="Riley R."/>
            <person name="LaButti K."/>
            <person name="Andreopoulos B."/>
            <person name="Lipzen A."/>
            <person name="Chen C."/>
            <person name="Yanf M."/>
            <person name="Daum C."/>
            <person name="Ng V."/>
            <person name="Clum A."/>
            <person name="Steindorff A."/>
            <person name="Ohm R."/>
            <person name="Martin F."/>
            <person name="Silar P."/>
            <person name="Natvig D."/>
            <person name="Lalanne C."/>
            <person name="Gautier V."/>
            <person name="Ament-velasquez S.L."/>
            <person name="Kruys A."/>
            <person name="Hutchinson M.I."/>
            <person name="Powell A.J."/>
            <person name="Barry K."/>
            <person name="Miller A.N."/>
            <person name="Grigoriev I.V."/>
            <person name="Debuchy R."/>
            <person name="Gladieux P."/>
            <person name="Thoren M.H."/>
            <person name="Johannesson H."/>
        </authorList>
    </citation>
    <scope>NUCLEOTIDE SEQUENCE</scope>
    <source>
        <strain evidence="3">CBS 232.78</strain>
    </source>
</reference>
<evidence type="ECO:0000313" key="4">
    <source>
        <dbReference type="Proteomes" id="UP001285441"/>
    </source>
</evidence>
<sequence>MPRSTLPTIPLVVFGIIEPILLVIAYITAMSNPRQYFADQSPSFAVAQNQWTPQALGMTLQMANVLLLLAPLAVVACWSRDANTARGFLFCVALADFGHIYATYAAVGPAIFWDYRGWNGAVGGNIAGSAVLNVLRWMTLFGVLGKVEDGEGVVVAKDLKKRA</sequence>
<keyword evidence="1" id="KW-0812">Transmembrane</keyword>
<protein>
    <recommendedName>
        <fullName evidence="2">DUF7704 domain-containing protein</fullName>
    </recommendedName>
</protein>
<feature type="transmembrane region" description="Helical" evidence="1">
    <location>
        <begin position="118"/>
        <end position="135"/>
    </location>
</feature>
<evidence type="ECO:0000256" key="1">
    <source>
        <dbReference type="SAM" id="Phobius"/>
    </source>
</evidence>
<feature type="transmembrane region" description="Helical" evidence="1">
    <location>
        <begin position="88"/>
        <end position="112"/>
    </location>
</feature>
<accession>A0AAE0NXV9</accession>
<dbReference type="InterPro" id="IPR056121">
    <property type="entry name" value="DUF7704"/>
</dbReference>
<keyword evidence="4" id="KW-1185">Reference proteome</keyword>
<keyword evidence="1" id="KW-0472">Membrane</keyword>
<dbReference type="PANTHER" id="PTHR37019">
    <property type="entry name" value="CHROMOSOME 1, WHOLE GENOME SHOTGUN SEQUENCE"/>
    <property type="match status" value="1"/>
</dbReference>
<gene>
    <name evidence="3" type="ORF">B0H63DRAFT_102789</name>
</gene>
<keyword evidence="1" id="KW-1133">Transmembrane helix</keyword>
<feature type="transmembrane region" description="Helical" evidence="1">
    <location>
        <begin position="12"/>
        <end position="31"/>
    </location>
</feature>
<reference evidence="3" key="1">
    <citation type="journal article" date="2023" name="Mol. Phylogenet. Evol.">
        <title>Genome-scale phylogeny and comparative genomics of the fungal order Sordariales.</title>
        <authorList>
            <person name="Hensen N."/>
            <person name="Bonometti L."/>
            <person name="Westerberg I."/>
            <person name="Brannstrom I.O."/>
            <person name="Guillou S."/>
            <person name="Cros-Aarteil S."/>
            <person name="Calhoun S."/>
            <person name="Haridas S."/>
            <person name="Kuo A."/>
            <person name="Mondo S."/>
            <person name="Pangilinan J."/>
            <person name="Riley R."/>
            <person name="LaButti K."/>
            <person name="Andreopoulos B."/>
            <person name="Lipzen A."/>
            <person name="Chen C."/>
            <person name="Yan M."/>
            <person name="Daum C."/>
            <person name="Ng V."/>
            <person name="Clum A."/>
            <person name="Steindorff A."/>
            <person name="Ohm R.A."/>
            <person name="Martin F."/>
            <person name="Silar P."/>
            <person name="Natvig D.O."/>
            <person name="Lalanne C."/>
            <person name="Gautier V."/>
            <person name="Ament-Velasquez S.L."/>
            <person name="Kruys A."/>
            <person name="Hutchinson M.I."/>
            <person name="Powell A.J."/>
            <person name="Barry K."/>
            <person name="Miller A.N."/>
            <person name="Grigoriev I.V."/>
            <person name="Debuchy R."/>
            <person name="Gladieux P."/>
            <person name="Hiltunen Thoren M."/>
            <person name="Johannesson H."/>
        </authorList>
    </citation>
    <scope>NUCLEOTIDE SEQUENCE</scope>
    <source>
        <strain evidence="3">CBS 232.78</strain>
    </source>
</reference>
<proteinExistence type="predicted"/>
<organism evidence="3 4">
    <name type="scientific">Podospora didyma</name>
    <dbReference type="NCBI Taxonomy" id="330526"/>
    <lineage>
        <taxon>Eukaryota</taxon>
        <taxon>Fungi</taxon>
        <taxon>Dikarya</taxon>
        <taxon>Ascomycota</taxon>
        <taxon>Pezizomycotina</taxon>
        <taxon>Sordariomycetes</taxon>
        <taxon>Sordariomycetidae</taxon>
        <taxon>Sordariales</taxon>
        <taxon>Podosporaceae</taxon>
        <taxon>Podospora</taxon>
    </lineage>
</organism>